<sequence length="89" mass="10130">MDTISREPTTLAIMLVEEFMNPTNISQPMLAEGLGLSIERVSAICEGTDRINAKEISLLAAFFDTNPEFWFNVQDNHERWVLRNKKSSV</sequence>
<name>A0A857EXG0_9GAMM</name>
<protein>
    <submittedName>
        <fullName evidence="3">Helix-turn-helix domain-containing protein</fullName>
    </submittedName>
</protein>
<dbReference type="EMBL" id="CP043727">
    <property type="protein sequence ID" value="QHB31811.1"/>
    <property type="molecule type" value="Genomic_DNA"/>
</dbReference>
<gene>
    <name evidence="3" type="ORF">F0T03_06275</name>
</gene>
<dbReference type="RefSeq" id="WP_159677467.1">
    <property type="nucleotide sequence ID" value="NZ_CP043727.1"/>
</dbReference>
<keyword evidence="1" id="KW-0238">DNA-binding</keyword>
<accession>A0A857EXG0</accession>
<dbReference type="GO" id="GO:0003677">
    <property type="term" value="F:DNA binding"/>
    <property type="evidence" value="ECO:0007669"/>
    <property type="project" value="UniProtKB-KW"/>
</dbReference>
<dbReference type="Gene3D" id="1.10.260.40">
    <property type="entry name" value="lambda repressor-like DNA-binding domains"/>
    <property type="match status" value="1"/>
</dbReference>
<reference evidence="4" key="1">
    <citation type="submission" date="2019-09" db="EMBL/GenBank/DDBJ databases">
        <title>Yersinia canariae sp. nov., isolated from a human yersiniosis case.</title>
        <authorList>
            <person name="Nguyen S.V."/>
            <person name="Greig D."/>
            <person name="Hurley D."/>
            <person name="Cao Y."/>
            <person name="McCabe E."/>
            <person name="Mitchell M."/>
            <person name="Jenkins C."/>
            <person name="Fanning S."/>
        </authorList>
    </citation>
    <scope>NUCLEOTIDE SEQUENCE [LARGE SCALE GENOMIC DNA]</scope>
    <source>
        <strain evidence="4">NCTC 14382</strain>
    </source>
</reference>
<evidence type="ECO:0000256" key="1">
    <source>
        <dbReference type="ARBA" id="ARBA00023125"/>
    </source>
</evidence>
<dbReference type="InterPro" id="IPR010982">
    <property type="entry name" value="Lambda_DNA-bd_dom_sf"/>
</dbReference>
<dbReference type="PANTHER" id="PTHR36924">
    <property type="entry name" value="ANTITOXIN HIGA-1"/>
    <property type="match status" value="1"/>
</dbReference>
<dbReference type="SUPFAM" id="SSF47413">
    <property type="entry name" value="lambda repressor-like DNA-binding domains"/>
    <property type="match status" value="1"/>
</dbReference>
<dbReference type="PANTHER" id="PTHR36924:SF1">
    <property type="entry name" value="ANTITOXIN HIGA-1"/>
    <property type="match status" value="1"/>
</dbReference>
<organism evidence="3 4">
    <name type="scientific">Yersinia canariae</name>
    <dbReference type="NCBI Taxonomy" id="2607663"/>
    <lineage>
        <taxon>Bacteria</taxon>
        <taxon>Pseudomonadati</taxon>
        <taxon>Pseudomonadota</taxon>
        <taxon>Gammaproteobacteria</taxon>
        <taxon>Enterobacterales</taxon>
        <taxon>Yersiniaceae</taxon>
        <taxon>Yersinia</taxon>
    </lineage>
</organism>
<dbReference type="Pfam" id="PF01381">
    <property type="entry name" value="HTH_3"/>
    <property type="match status" value="1"/>
</dbReference>
<dbReference type="KEGG" id="yca:F0T03_06275"/>
<dbReference type="CDD" id="cd00093">
    <property type="entry name" value="HTH_XRE"/>
    <property type="match status" value="1"/>
</dbReference>
<dbReference type="InterPro" id="IPR001387">
    <property type="entry name" value="Cro/C1-type_HTH"/>
</dbReference>
<dbReference type="InterPro" id="IPR013430">
    <property type="entry name" value="Toxin_antidote_HigA"/>
</dbReference>
<evidence type="ECO:0000313" key="4">
    <source>
        <dbReference type="Proteomes" id="UP000464402"/>
    </source>
</evidence>
<dbReference type="Proteomes" id="UP000464402">
    <property type="component" value="Chromosome"/>
</dbReference>
<evidence type="ECO:0000313" key="3">
    <source>
        <dbReference type="EMBL" id="QHB31811.1"/>
    </source>
</evidence>
<feature type="domain" description="HTH cro/C1-type" evidence="2">
    <location>
        <begin position="20"/>
        <end position="69"/>
    </location>
</feature>
<dbReference type="AlphaFoldDB" id="A0A857EXG0"/>
<evidence type="ECO:0000259" key="2">
    <source>
        <dbReference type="Pfam" id="PF01381"/>
    </source>
</evidence>
<keyword evidence="4" id="KW-1185">Reference proteome</keyword>
<proteinExistence type="predicted"/>